<dbReference type="HOGENOM" id="CLU_097445_1_0_5"/>
<name>B2IFU5_BEII9</name>
<dbReference type="OrthoDB" id="275223at2"/>
<organism evidence="2 3">
    <name type="scientific">Beijerinckia indica subsp. indica (strain ATCC 9039 / DSM 1715 / NCIMB 8712)</name>
    <dbReference type="NCBI Taxonomy" id="395963"/>
    <lineage>
        <taxon>Bacteria</taxon>
        <taxon>Pseudomonadati</taxon>
        <taxon>Pseudomonadota</taxon>
        <taxon>Alphaproteobacteria</taxon>
        <taxon>Hyphomicrobiales</taxon>
        <taxon>Beijerinckiaceae</taxon>
        <taxon>Beijerinckia</taxon>
    </lineage>
</organism>
<evidence type="ECO:0000256" key="1">
    <source>
        <dbReference type="SAM" id="Phobius"/>
    </source>
</evidence>
<accession>B2IFU5</accession>
<dbReference type="Pfam" id="PF06897">
    <property type="entry name" value="DUF1269"/>
    <property type="match status" value="1"/>
</dbReference>
<keyword evidence="1" id="KW-0812">Transmembrane</keyword>
<proteinExistence type="predicted"/>
<evidence type="ECO:0000313" key="3">
    <source>
        <dbReference type="Proteomes" id="UP000001695"/>
    </source>
</evidence>
<dbReference type="RefSeq" id="WP_012383664.1">
    <property type="nucleotide sequence ID" value="NC_010581.1"/>
</dbReference>
<sequence length="182" mass="19462">MAEMIVVGFEDPFEADRVLTELLHMQTDDLIELEEAIVAVRGPDGKIRVKQQHDLTTLGAASGGLAGAMWGTVIGLLFLNPLLGFVTGGVIGAGTGALSGSLLDYGINDEFIKSLGEKFKPGSSALLLLIRKVEPEKVLAHLSQFNGHVLRSSLSAEQEKKFEETFGKRERPAIVAAAVPTH</sequence>
<dbReference type="STRING" id="395963.Bind_0656"/>
<dbReference type="eggNOG" id="COG4803">
    <property type="taxonomic scope" value="Bacteria"/>
</dbReference>
<gene>
    <name evidence="2" type="ordered locus">Bind_0656</name>
</gene>
<dbReference type="Proteomes" id="UP000001695">
    <property type="component" value="Chromosome"/>
</dbReference>
<evidence type="ECO:0000313" key="2">
    <source>
        <dbReference type="EMBL" id="ACB94306.1"/>
    </source>
</evidence>
<reference evidence="3" key="1">
    <citation type="submission" date="2008-03" db="EMBL/GenBank/DDBJ databases">
        <title>Complete sequence of chromosome of Beijerinckia indica subsp. indica ATCC 9039.</title>
        <authorList>
            <consortium name="US DOE Joint Genome Institute"/>
            <person name="Copeland A."/>
            <person name="Lucas S."/>
            <person name="Lapidus A."/>
            <person name="Glavina del Rio T."/>
            <person name="Dalin E."/>
            <person name="Tice H."/>
            <person name="Bruce D."/>
            <person name="Goodwin L."/>
            <person name="Pitluck S."/>
            <person name="LaButti K."/>
            <person name="Schmutz J."/>
            <person name="Larimer F."/>
            <person name="Land M."/>
            <person name="Hauser L."/>
            <person name="Kyrpides N."/>
            <person name="Mikhailova N."/>
            <person name="Dunfield P.F."/>
            <person name="Dedysh S.N."/>
            <person name="Liesack W."/>
            <person name="Saw J.H."/>
            <person name="Alam M."/>
            <person name="Chen Y."/>
            <person name="Murrell J.C."/>
            <person name="Richardson P."/>
        </authorList>
    </citation>
    <scope>NUCLEOTIDE SEQUENCE [LARGE SCALE GENOMIC DNA]</scope>
    <source>
        <strain evidence="3">ATCC 9039 / DSM 1715 / NCIMB 8712</strain>
    </source>
</reference>
<dbReference type="InterPro" id="IPR009200">
    <property type="entry name" value="DUF1269_membrane"/>
</dbReference>
<keyword evidence="3" id="KW-1185">Reference proteome</keyword>
<dbReference type="AlphaFoldDB" id="B2IFU5"/>
<dbReference type="KEGG" id="bid:Bind_0656"/>
<keyword evidence="1" id="KW-0472">Membrane</keyword>
<protein>
    <submittedName>
        <fullName evidence="2">Membrane protein of uknown function UCP014873</fullName>
    </submittedName>
</protein>
<feature type="transmembrane region" description="Helical" evidence="1">
    <location>
        <begin position="85"/>
        <end position="105"/>
    </location>
</feature>
<keyword evidence="1" id="KW-1133">Transmembrane helix</keyword>
<reference evidence="2 3" key="2">
    <citation type="journal article" date="2010" name="J. Bacteriol.">
        <title>Complete genome sequence of Beijerinckia indica subsp. indica.</title>
        <authorList>
            <person name="Tamas I."/>
            <person name="Dedysh S.N."/>
            <person name="Liesack W."/>
            <person name="Stott M.B."/>
            <person name="Alam M."/>
            <person name="Murrell J.C."/>
            <person name="Dunfield P.F."/>
        </authorList>
    </citation>
    <scope>NUCLEOTIDE SEQUENCE [LARGE SCALE GENOMIC DNA]</scope>
    <source>
        <strain evidence="3">ATCC 9039 / DSM 1715 / NCIMB 8712</strain>
    </source>
</reference>
<feature type="transmembrane region" description="Helical" evidence="1">
    <location>
        <begin position="55"/>
        <end position="79"/>
    </location>
</feature>
<dbReference type="EMBL" id="CP001016">
    <property type="protein sequence ID" value="ACB94306.1"/>
    <property type="molecule type" value="Genomic_DNA"/>
</dbReference>